<dbReference type="EMBL" id="FOTS01000004">
    <property type="protein sequence ID" value="SFL41908.1"/>
    <property type="molecule type" value="Genomic_DNA"/>
</dbReference>
<organism evidence="15 16">
    <name type="scientific">Pelosinus propionicus DSM 13327</name>
    <dbReference type="NCBI Taxonomy" id="1123291"/>
    <lineage>
        <taxon>Bacteria</taxon>
        <taxon>Bacillati</taxon>
        <taxon>Bacillota</taxon>
        <taxon>Negativicutes</taxon>
        <taxon>Selenomonadales</taxon>
        <taxon>Sporomusaceae</taxon>
        <taxon>Pelosinus</taxon>
    </lineage>
</organism>
<keyword evidence="13" id="KW-0234">DNA repair</keyword>
<feature type="domain" description="UvrD-like helicase C-terminal" evidence="14">
    <location>
        <begin position="274"/>
        <end position="572"/>
    </location>
</feature>
<keyword evidence="11" id="KW-0411">Iron-sulfur</keyword>
<dbReference type="InterPro" id="IPR027417">
    <property type="entry name" value="P-loop_NTPase"/>
</dbReference>
<dbReference type="NCBIfam" id="TIGR02773">
    <property type="entry name" value="addB_Gpos"/>
    <property type="match status" value="1"/>
</dbReference>
<keyword evidence="9" id="KW-0067">ATP-binding</keyword>
<proteinExistence type="predicted"/>
<keyword evidence="12" id="KW-0238">DNA-binding</keyword>
<evidence type="ECO:0000256" key="2">
    <source>
        <dbReference type="ARBA" id="ARBA00022722"/>
    </source>
</evidence>
<dbReference type="GO" id="GO:0051539">
    <property type="term" value="F:4 iron, 4 sulfur cluster binding"/>
    <property type="evidence" value="ECO:0007669"/>
    <property type="project" value="UniProtKB-KW"/>
</dbReference>
<dbReference type="RefSeq" id="WP_090932723.1">
    <property type="nucleotide sequence ID" value="NZ_FOTS01000004.1"/>
</dbReference>
<accession>A0A1I4HHY2</accession>
<sequence length="1150" mass="130368">MKLRLMIGRAGAGKTQYCLEEMGQMLAASPEGRSMVMILPEHATFQVEHELASNPDIAGFTRAYVFGFRRLAHRILMETGGAVRSHITELGKRIVLNKLLHDHQADFKIFHRAAAQRSFADILVSMIQEFKAYGVSPESLAEVEEQCSDLPIGDKLHDLALVYQGFENFLQGRYTDPEDYLTLLAEKIPQSAILHQAQVWIDGFTWFNPQEAGVVAQLLQNSASVTITLCLADAKSGEQASETALFHRQWDTRRKLLDMAKKMGAEVEEVELVQTKRFSAPLLGHMEEQLFTFPSTVWTGEARGVAVTEAANRRVEIEGMARDMLRLVREEGYRWRDIGVLLRSGDSYAELVETVLADYEIPFFSDRKRQPVHHPLAELLRSVLEVITERWSYDPLFRCFKTDLFDLSRDDIDKLENYVLEFGIRGTKWTNGQPWTFIRRFSLGEDEELNEVQQEQLQSINEIRMKASAPLIVFEQQMKAATTVLAMTTALYEFLVGLMVPEKLEVWAVHAEEIGDLEQAREHRQLWDQVIQLMEQLVEICGAEEMKVADYGIMLSEGLEGLTLSLIPPGLDYVTVSPMEQTSLVNIRSIFIPGVNDGVLPMRGRGEGLLTDAERGQMIQLGLELAPGSQSDSFAERFLVYTALTRARDYLWLSYPLADEEGKGLSPSLLIKRVRELAAVPFHSLPVEPVPGSERQYIAHGKRSISSLAAVLRSYKSGEAIASVWWDVYNWAIQHQGLEWYVQRAVAGLFHHNQVESLPGNLAIRLYPKKNKLRGSVTRFESYQACPFKHFAQYGLSLKERAVFRLQAPDWGQFLHAALKGFGDSLQEAGRDWGSMSEGEYKEIVNQVVEELAPKLQNEILLSSEQHKHLVGRLKRTVTRAVRRLVEFDRVSTFKPMAMEKSFGRGNDALPPLVYMLPDDISLEIVGQIDRLDVADLEGKKYMLIIDYKSGGAWLKLVDVYYGLRLQLLTYLLVASKAYEDCLPAGVLYYFLKNPNLSDKIKLDADEICKKINGLLKMPGWVLADSQVIRLLDQSIDGYSEFLKVALKKDDTFYSNCLSYVKEPEEFQLLLRHVEKKLVDTAREIMAGNIAISPYALDKRTPCGFCQYSSVCQFDSLLPENQYRRLAKPDESSIMGKIIQGQEVKPDELV</sequence>
<dbReference type="GO" id="GO:0046872">
    <property type="term" value="F:metal ion binding"/>
    <property type="evidence" value="ECO:0007669"/>
    <property type="project" value="UniProtKB-KW"/>
</dbReference>
<name>A0A1I4HHY2_9FIRM</name>
<dbReference type="Pfam" id="PF12705">
    <property type="entry name" value="PDDEXK_1"/>
    <property type="match status" value="1"/>
</dbReference>
<dbReference type="PANTHER" id="PTHR30591">
    <property type="entry name" value="RECBCD ENZYME SUBUNIT RECC"/>
    <property type="match status" value="1"/>
</dbReference>
<dbReference type="InterPro" id="IPR014140">
    <property type="entry name" value="DNA_helicase_suAddB"/>
</dbReference>
<evidence type="ECO:0000259" key="14">
    <source>
        <dbReference type="PROSITE" id="PS51217"/>
    </source>
</evidence>
<keyword evidence="6" id="KW-0378">Hydrolase</keyword>
<dbReference type="Pfam" id="PF21445">
    <property type="entry name" value="ADDB_N"/>
    <property type="match status" value="1"/>
</dbReference>
<evidence type="ECO:0000256" key="5">
    <source>
        <dbReference type="ARBA" id="ARBA00022763"/>
    </source>
</evidence>
<evidence type="ECO:0000256" key="7">
    <source>
        <dbReference type="ARBA" id="ARBA00022806"/>
    </source>
</evidence>
<dbReference type="PROSITE" id="PS51217">
    <property type="entry name" value="UVRD_HELICASE_CTER"/>
    <property type="match status" value="1"/>
</dbReference>
<keyword evidence="2" id="KW-0540">Nuclease</keyword>
<reference evidence="16" key="1">
    <citation type="submission" date="2016-10" db="EMBL/GenBank/DDBJ databases">
        <authorList>
            <person name="Varghese N."/>
            <person name="Submissions S."/>
        </authorList>
    </citation>
    <scope>NUCLEOTIDE SEQUENCE [LARGE SCALE GENOMIC DNA]</scope>
    <source>
        <strain evidence="16">DSM 13327</strain>
    </source>
</reference>
<keyword evidence="5" id="KW-0227">DNA damage</keyword>
<dbReference type="Proteomes" id="UP000199520">
    <property type="component" value="Unassembled WGS sequence"/>
</dbReference>
<dbReference type="GO" id="GO:0005524">
    <property type="term" value="F:ATP binding"/>
    <property type="evidence" value="ECO:0007669"/>
    <property type="project" value="UniProtKB-KW"/>
</dbReference>
<keyword evidence="4" id="KW-0547">Nucleotide-binding</keyword>
<evidence type="ECO:0000256" key="11">
    <source>
        <dbReference type="ARBA" id="ARBA00023014"/>
    </source>
</evidence>
<keyword evidence="1" id="KW-0004">4Fe-4S</keyword>
<dbReference type="InterPro" id="IPR038726">
    <property type="entry name" value="PDDEXK_AddAB-type"/>
</dbReference>
<evidence type="ECO:0000256" key="10">
    <source>
        <dbReference type="ARBA" id="ARBA00023004"/>
    </source>
</evidence>
<evidence type="ECO:0000256" key="1">
    <source>
        <dbReference type="ARBA" id="ARBA00022485"/>
    </source>
</evidence>
<keyword evidence="7 15" id="KW-0347">Helicase</keyword>
<keyword evidence="10" id="KW-0408">Iron</keyword>
<keyword evidence="16" id="KW-1185">Reference proteome</keyword>
<evidence type="ECO:0000256" key="13">
    <source>
        <dbReference type="ARBA" id="ARBA00023204"/>
    </source>
</evidence>
<dbReference type="STRING" id="1123291.SAMN04490355_100413"/>
<dbReference type="AlphaFoldDB" id="A0A1I4HHY2"/>
<dbReference type="SUPFAM" id="SSF52540">
    <property type="entry name" value="P-loop containing nucleoside triphosphate hydrolases"/>
    <property type="match status" value="1"/>
</dbReference>
<evidence type="ECO:0000313" key="15">
    <source>
        <dbReference type="EMBL" id="SFL41908.1"/>
    </source>
</evidence>
<keyword evidence="8" id="KW-0269">Exonuclease</keyword>
<dbReference type="GO" id="GO:0004386">
    <property type="term" value="F:helicase activity"/>
    <property type="evidence" value="ECO:0007669"/>
    <property type="project" value="UniProtKB-KW"/>
</dbReference>
<dbReference type="GO" id="GO:0000724">
    <property type="term" value="P:double-strand break repair via homologous recombination"/>
    <property type="evidence" value="ECO:0007669"/>
    <property type="project" value="InterPro"/>
</dbReference>
<gene>
    <name evidence="15" type="ORF">SAMN04490355_100413</name>
</gene>
<dbReference type="Gene3D" id="3.40.50.300">
    <property type="entry name" value="P-loop containing nucleotide triphosphate hydrolases"/>
    <property type="match status" value="4"/>
</dbReference>
<evidence type="ECO:0000256" key="4">
    <source>
        <dbReference type="ARBA" id="ARBA00022741"/>
    </source>
</evidence>
<evidence type="ECO:0000256" key="6">
    <source>
        <dbReference type="ARBA" id="ARBA00022801"/>
    </source>
</evidence>
<dbReference type="PANTHER" id="PTHR30591:SF1">
    <property type="entry name" value="RECBCD ENZYME SUBUNIT RECC"/>
    <property type="match status" value="1"/>
</dbReference>
<protein>
    <submittedName>
        <fullName evidence="15">DNA helicase/exodeoxyribonuclease V, subunit B</fullName>
    </submittedName>
</protein>
<dbReference type="InterPro" id="IPR049035">
    <property type="entry name" value="ADDB_N"/>
</dbReference>
<dbReference type="OrthoDB" id="9758506at2"/>
<keyword evidence="3" id="KW-0479">Metal-binding</keyword>
<dbReference type="InterPro" id="IPR014017">
    <property type="entry name" value="DNA_helicase_UvrD-like_C"/>
</dbReference>
<evidence type="ECO:0000256" key="8">
    <source>
        <dbReference type="ARBA" id="ARBA00022839"/>
    </source>
</evidence>
<dbReference type="InterPro" id="IPR011604">
    <property type="entry name" value="PDDEXK-like_dom_sf"/>
</dbReference>
<dbReference type="GO" id="GO:0003677">
    <property type="term" value="F:DNA binding"/>
    <property type="evidence" value="ECO:0007669"/>
    <property type="project" value="UniProtKB-KW"/>
</dbReference>
<evidence type="ECO:0000256" key="9">
    <source>
        <dbReference type="ARBA" id="ARBA00022840"/>
    </source>
</evidence>
<dbReference type="Gene3D" id="6.10.140.1030">
    <property type="match status" value="1"/>
</dbReference>
<evidence type="ECO:0000256" key="3">
    <source>
        <dbReference type="ARBA" id="ARBA00022723"/>
    </source>
</evidence>
<evidence type="ECO:0000313" key="16">
    <source>
        <dbReference type="Proteomes" id="UP000199520"/>
    </source>
</evidence>
<evidence type="ECO:0000256" key="12">
    <source>
        <dbReference type="ARBA" id="ARBA00023125"/>
    </source>
</evidence>
<dbReference type="GO" id="GO:0004527">
    <property type="term" value="F:exonuclease activity"/>
    <property type="evidence" value="ECO:0007669"/>
    <property type="project" value="UniProtKB-KW"/>
</dbReference>
<dbReference type="Gene3D" id="3.90.320.10">
    <property type="match status" value="1"/>
</dbReference>